<organism evidence="1 2">
    <name type="scientific">Lasiosphaeria miniovina</name>
    <dbReference type="NCBI Taxonomy" id="1954250"/>
    <lineage>
        <taxon>Eukaryota</taxon>
        <taxon>Fungi</taxon>
        <taxon>Dikarya</taxon>
        <taxon>Ascomycota</taxon>
        <taxon>Pezizomycotina</taxon>
        <taxon>Sordariomycetes</taxon>
        <taxon>Sordariomycetidae</taxon>
        <taxon>Sordariales</taxon>
        <taxon>Lasiosphaeriaceae</taxon>
        <taxon>Lasiosphaeria</taxon>
    </lineage>
</organism>
<protein>
    <submittedName>
        <fullName evidence="1">Uncharacterized protein</fullName>
    </submittedName>
</protein>
<dbReference type="InterPro" id="IPR053157">
    <property type="entry name" value="Sterol_Uptake_Regulator"/>
</dbReference>
<comment type="caution">
    <text evidence="1">The sequence shown here is derived from an EMBL/GenBank/DDBJ whole genome shotgun (WGS) entry which is preliminary data.</text>
</comment>
<dbReference type="EMBL" id="JAUIRO010000007">
    <property type="protein sequence ID" value="KAK0706207.1"/>
    <property type="molecule type" value="Genomic_DNA"/>
</dbReference>
<feature type="non-terminal residue" evidence="1">
    <location>
        <position position="61"/>
    </location>
</feature>
<proteinExistence type="predicted"/>
<dbReference type="Proteomes" id="UP001172101">
    <property type="component" value="Unassembled WGS sequence"/>
</dbReference>
<dbReference type="RefSeq" id="XP_060291301.1">
    <property type="nucleotide sequence ID" value="XM_060442790.1"/>
</dbReference>
<dbReference type="GeneID" id="85326060"/>
<dbReference type="GO" id="GO:0001228">
    <property type="term" value="F:DNA-binding transcription activator activity, RNA polymerase II-specific"/>
    <property type="evidence" value="ECO:0007669"/>
    <property type="project" value="TreeGrafter"/>
</dbReference>
<evidence type="ECO:0000313" key="2">
    <source>
        <dbReference type="Proteomes" id="UP001172101"/>
    </source>
</evidence>
<sequence>MHHYTTVTYSTIPTPRHTEHVLRDDIPRHSIRFLYLMHQLLSVAALHIACLSLEKGELCAL</sequence>
<dbReference type="AlphaFoldDB" id="A0AA40DMG6"/>
<keyword evidence="2" id="KW-1185">Reference proteome</keyword>
<evidence type="ECO:0000313" key="1">
    <source>
        <dbReference type="EMBL" id="KAK0706207.1"/>
    </source>
</evidence>
<accession>A0AA40DMG6</accession>
<dbReference type="PANTHER" id="PTHR47784:SF5">
    <property type="entry name" value="STEROL UPTAKE CONTROL PROTEIN 2"/>
    <property type="match status" value="1"/>
</dbReference>
<gene>
    <name evidence="1" type="ORF">B0T26DRAFT_725763</name>
</gene>
<name>A0AA40DMG6_9PEZI</name>
<dbReference type="PANTHER" id="PTHR47784">
    <property type="entry name" value="STEROL UPTAKE CONTROL PROTEIN 2"/>
    <property type="match status" value="1"/>
</dbReference>
<reference evidence="1" key="1">
    <citation type="submission" date="2023-06" db="EMBL/GenBank/DDBJ databases">
        <title>Genome-scale phylogeny and comparative genomics of the fungal order Sordariales.</title>
        <authorList>
            <consortium name="Lawrence Berkeley National Laboratory"/>
            <person name="Hensen N."/>
            <person name="Bonometti L."/>
            <person name="Westerberg I."/>
            <person name="Brannstrom I.O."/>
            <person name="Guillou S."/>
            <person name="Cros-Aarteil S."/>
            <person name="Calhoun S."/>
            <person name="Haridas S."/>
            <person name="Kuo A."/>
            <person name="Mondo S."/>
            <person name="Pangilinan J."/>
            <person name="Riley R."/>
            <person name="LaButti K."/>
            <person name="Andreopoulos B."/>
            <person name="Lipzen A."/>
            <person name="Chen C."/>
            <person name="Yanf M."/>
            <person name="Daum C."/>
            <person name="Ng V."/>
            <person name="Clum A."/>
            <person name="Steindorff A."/>
            <person name="Ohm R."/>
            <person name="Martin F."/>
            <person name="Silar P."/>
            <person name="Natvig D."/>
            <person name="Lalanne C."/>
            <person name="Gautier V."/>
            <person name="Ament-velasquez S.L."/>
            <person name="Kruys A."/>
            <person name="Hutchinson M.I."/>
            <person name="Powell A.J."/>
            <person name="Barry K."/>
            <person name="Miller A.N."/>
            <person name="Grigoriev I.V."/>
            <person name="Debuchy R."/>
            <person name="Gladieux P."/>
            <person name="Thoren M.H."/>
            <person name="Johannesson H."/>
        </authorList>
    </citation>
    <scope>NUCLEOTIDE SEQUENCE</scope>
    <source>
        <strain evidence="1">SMH2392-1A</strain>
    </source>
</reference>